<dbReference type="OrthoDB" id="9802309at2"/>
<comment type="catalytic activity">
    <reaction evidence="1 5">
        <text>uridine(55) in tRNA = pseudouridine(55) in tRNA</text>
        <dbReference type="Rhea" id="RHEA:42532"/>
        <dbReference type="Rhea" id="RHEA-COMP:10101"/>
        <dbReference type="Rhea" id="RHEA-COMP:10102"/>
        <dbReference type="ChEBI" id="CHEBI:65314"/>
        <dbReference type="ChEBI" id="CHEBI:65315"/>
        <dbReference type="EC" id="5.4.99.25"/>
    </reaction>
</comment>
<evidence type="ECO:0000259" key="6">
    <source>
        <dbReference type="Pfam" id="PF01509"/>
    </source>
</evidence>
<dbReference type="PANTHER" id="PTHR13767:SF2">
    <property type="entry name" value="PSEUDOURIDYLATE SYNTHASE TRUB1"/>
    <property type="match status" value="1"/>
</dbReference>
<dbReference type="STRING" id="1123069.ruthe_03274"/>
<evidence type="ECO:0000256" key="3">
    <source>
        <dbReference type="ARBA" id="ARBA00022694"/>
    </source>
</evidence>
<keyword evidence="4 5" id="KW-0413">Isomerase</keyword>
<dbReference type="Proteomes" id="UP000015346">
    <property type="component" value="Unassembled WGS sequence"/>
</dbReference>
<comment type="caution">
    <text evidence="8">The sequence shown here is derived from an EMBL/GenBank/DDBJ whole genome shotgun (WGS) entry which is preliminary data.</text>
</comment>
<keyword evidence="3 5" id="KW-0819">tRNA processing</keyword>
<evidence type="ECO:0000256" key="5">
    <source>
        <dbReference type="HAMAP-Rule" id="MF_01080"/>
    </source>
</evidence>
<reference evidence="8 9" key="1">
    <citation type="journal article" date="2013" name="Stand. Genomic Sci.">
        <title>Genome sequence of the reddish-pigmented Rubellimicrobium thermophilum type strain (DSM 16684(T)), a member of the Roseobacter clade.</title>
        <authorList>
            <person name="Fiebig A."/>
            <person name="Riedel T."/>
            <person name="Gronow S."/>
            <person name="Petersen J."/>
            <person name="Klenk H.P."/>
            <person name="Goker M."/>
        </authorList>
    </citation>
    <scope>NUCLEOTIDE SEQUENCE [LARGE SCALE GENOMIC DNA]</scope>
    <source>
        <strain evidence="8 9">DSM 16684</strain>
    </source>
</reference>
<dbReference type="Pfam" id="PF16198">
    <property type="entry name" value="TruB_C_2"/>
    <property type="match status" value="1"/>
</dbReference>
<dbReference type="PATRIC" id="fig|1123069.3.peg.3244"/>
<dbReference type="PANTHER" id="PTHR13767">
    <property type="entry name" value="TRNA-PSEUDOURIDINE SYNTHASE"/>
    <property type="match status" value="1"/>
</dbReference>
<dbReference type="HOGENOM" id="CLU_032087_0_3_5"/>
<dbReference type="GO" id="GO:0003723">
    <property type="term" value="F:RNA binding"/>
    <property type="evidence" value="ECO:0007669"/>
    <property type="project" value="InterPro"/>
</dbReference>
<dbReference type="EC" id="5.4.99.25" evidence="5"/>
<dbReference type="EMBL" id="AOLV01000040">
    <property type="protein sequence ID" value="EPX82536.1"/>
    <property type="molecule type" value="Genomic_DNA"/>
</dbReference>
<evidence type="ECO:0000256" key="4">
    <source>
        <dbReference type="ARBA" id="ARBA00023235"/>
    </source>
</evidence>
<proteinExistence type="inferred from homology"/>
<dbReference type="HAMAP" id="MF_01080">
    <property type="entry name" value="TruB_bact"/>
    <property type="match status" value="1"/>
</dbReference>
<dbReference type="CDD" id="cd02573">
    <property type="entry name" value="PseudoU_synth_EcTruB"/>
    <property type="match status" value="1"/>
</dbReference>
<dbReference type="InterPro" id="IPR020103">
    <property type="entry name" value="PsdUridine_synth_cat_dom_sf"/>
</dbReference>
<dbReference type="GO" id="GO:1990481">
    <property type="term" value="P:mRNA pseudouridine synthesis"/>
    <property type="evidence" value="ECO:0007669"/>
    <property type="project" value="TreeGrafter"/>
</dbReference>
<protein>
    <recommendedName>
        <fullName evidence="5">tRNA pseudouridine synthase B</fullName>
        <ecNumber evidence="5">5.4.99.25</ecNumber>
    </recommendedName>
    <alternativeName>
        <fullName evidence="5">tRNA pseudouridine(55) synthase</fullName>
        <shortName evidence="5">Psi55 synthase</shortName>
    </alternativeName>
    <alternativeName>
        <fullName evidence="5">tRNA pseudouridylate synthase</fullName>
    </alternativeName>
    <alternativeName>
        <fullName evidence="5">tRNA-uridine isomerase</fullName>
    </alternativeName>
</protein>
<dbReference type="GO" id="GO:0160148">
    <property type="term" value="F:tRNA pseudouridine(55) synthase activity"/>
    <property type="evidence" value="ECO:0007669"/>
    <property type="project" value="UniProtKB-EC"/>
</dbReference>
<feature type="active site" description="Nucleophile" evidence="5">
    <location>
        <position position="47"/>
    </location>
</feature>
<evidence type="ECO:0000313" key="8">
    <source>
        <dbReference type="EMBL" id="EPX82536.1"/>
    </source>
</evidence>
<feature type="domain" description="Pseudouridine synthase II N-terminal" evidence="6">
    <location>
        <begin position="32"/>
        <end position="180"/>
    </location>
</feature>
<dbReference type="Gene3D" id="3.30.2350.10">
    <property type="entry name" value="Pseudouridine synthase"/>
    <property type="match status" value="1"/>
</dbReference>
<evidence type="ECO:0000256" key="2">
    <source>
        <dbReference type="ARBA" id="ARBA00005642"/>
    </source>
</evidence>
<name>S9QM48_9RHOB</name>
<dbReference type="InterPro" id="IPR002501">
    <property type="entry name" value="PsdUridine_synth_N"/>
</dbReference>
<dbReference type="RefSeq" id="WP_021099326.1">
    <property type="nucleotide sequence ID" value="NZ_KE557326.1"/>
</dbReference>
<dbReference type="SUPFAM" id="SSF55120">
    <property type="entry name" value="Pseudouridine synthase"/>
    <property type="match status" value="1"/>
</dbReference>
<dbReference type="NCBIfam" id="TIGR00431">
    <property type="entry name" value="TruB"/>
    <property type="match status" value="1"/>
</dbReference>
<evidence type="ECO:0000313" key="9">
    <source>
        <dbReference type="Proteomes" id="UP000015346"/>
    </source>
</evidence>
<dbReference type="GO" id="GO:0031119">
    <property type="term" value="P:tRNA pseudouridine synthesis"/>
    <property type="evidence" value="ECO:0007669"/>
    <property type="project" value="UniProtKB-UniRule"/>
</dbReference>
<comment type="similarity">
    <text evidence="2 5">Belongs to the pseudouridine synthase TruB family. Type 1 subfamily.</text>
</comment>
<gene>
    <name evidence="5" type="primary">truB</name>
    <name evidence="8" type="ORF">ruthe_03274</name>
</gene>
<feature type="domain" description="tRNA pseudouridylate synthase B C-terminal" evidence="7">
    <location>
        <begin position="181"/>
        <end position="237"/>
    </location>
</feature>
<dbReference type="InterPro" id="IPR014780">
    <property type="entry name" value="tRNA_psdUridine_synth_TruB"/>
</dbReference>
<dbReference type="Pfam" id="PF01509">
    <property type="entry name" value="TruB_N"/>
    <property type="match status" value="1"/>
</dbReference>
<dbReference type="InterPro" id="IPR032819">
    <property type="entry name" value="TruB_C"/>
</dbReference>
<comment type="function">
    <text evidence="5">Responsible for synthesis of pseudouridine from uracil-55 in the psi GC loop of transfer RNAs.</text>
</comment>
<keyword evidence="9" id="KW-1185">Reference proteome</keyword>
<evidence type="ECO:0000256" key="1">
    <source>
        <dbReference type="ARBA" id="ARBA00000385"/>
    </source>
</evidence>
<accession>S9QM48</accession>
<evidence type="ECO:0000259" key="7">
    <source>
        <dbReference type="Pfam" id="PF16198"/>
    </source>
</evidence>
<sequence length="301" mass="31461">MGRRNKGRDVSGWLVLDKPAGPTSTAAVNKARSALRAAKAGHAGTLDPAATGLLAIAFGEATKTIPFVTDALKCYRFTIRWGSETTTDDAEGTVTATSASRPSAAAIEAALPPFRGDILQTPPAFSAVKVAGERAYDLARGGDVPELAPRPLHVARLDLVGVPDPDRAELEMVCGKGGYVRAIARDLGRVLGCLGHVERLRRLWSGPFTLAGATTWEDLEGDPEALEARLLPLESALAGLPECRCAPGAEDALRHGQPGAVIPARPLQWGEEAWASSGGRAVAIGLYEGGHLRPTRVLSGG</sequence>
<dbReference type="AlphaFoldDB" id="S9QM48"/>
<organism evidence="8 9">
    <name type="scientific">Rubellimicrobium thermophilum DSM 16684</name>
    <dbReference type="NCBI Taxonomy" id="1123069"/>
    <lineage>
        <taxon>Bacteria</taxon>
        <taxon>Pseudomonadati</taxon>
        <taxon>Pseudomonadota</taxon>
        <taxon>Alphaproteobacteria</taxon>
        <taxon>Rhodobacterales</taxon>
        <taxon>Roseobacteraceae</taxon>
        <taxon>Rubellimicrobium</taxon>
    </lineage>
</organism>